<evidence type="ECO:0000313" key="2">
    <source>
        <dbReference type="Proteomes" id="UP000828390"/>
    </source>
</evidence>
<reference evidence="1" key="2">
    <citation type="submission" date="2020-11" db="EMBL/GenBank/DDBJ databases">
        <authorList>
            <person name="McCartney M.A."/>
            <person name="Auch B."/>
            <person name="Kono T."/>
            <person name="Mallez S."/>
            <person name="Becker A."/>
            <person name="Gohl D.M."/>
            <person name="Silverstein K.A.T."/>
            <person name="Koren S."/>
            <person name="Bechman K.B."/>
            <person name="Herman A."/>
            <person name="Abrahante J.E."/>
            <person name="Garbe J."/>
        </authorList>
    </citation>
    <scope>NUCLEOTIDE SEQUENCE</scope>
    <source>
        <strain evidence="1">Duluth1</strain>
        <tissue evidence="1">Whole animal</tissue>
    </source>
</reference>
<evidence type="ECO:0000313" key="1">
    <source>
        <dbReference type="EMBL" id="KAH3819645.1"/>
    </source>
</evidence>
<proteinExistence type="predicted"/>
<protein>
    <submittedName>
        <fullName evidence="1">Uncharacterized protein</fullName>
    </submittedName>
</protein>
<organism evidence="1 2">
    <name type="scientific">Dreissena polymorpha</name>
    <name type="common">Zebra mussel</name>
    <name type="synonym">Mytilus polymorpha</name>
    <dbReference type="NCBI Taxonomy" id="45954"/>
    <lineage>
        <taxon>Eukaryota</taxon>
        <taxon>Metazoa</taxon>
        <taxon>Spiralia</taxon>
        <taxon>Lophotrochozoa</taxon>
        <taxon>Mollusca</taxon>
        <taxon>Bivalvia</taxon>
        <taxon>Autobranchia</taxon>
        <taxon>Heteroconchia</taxon>
        <taxon>Euheterodonta</taxon>
        <taxon>Imparidentia</taxon>
        <taxon>Neoheterodontei</taxon>
        <taxon>Myida</taxon>
        <taxon>Dreissenoidea</taxon>
        <taxon>Dreissenidae</taxon>
        <taxon>Dreissena</taxon>
    </lineage>
</organism>
<comment type="caution">
    <text evidence="1">The sequence shown here is derived from an EMBL/GenBank/DDBJ whole genome shotgun (WGS) entry which is preliminary data.</text>
</comment>
<reference evidence="1" key="1">
    <citation type="journal article" date="2019" name="bioRxiv">
        <title>The Genome of the Zebra Mussel, Dreissena polymorpha: A Resource for Invasive Species Research.</title>
        <authorList>
            <person name="McCartney M.A."/>
            <person name="Auch B."/>
            <person name="Kono T."/>
            <person name="Mallez S."/>
            <person name="Zhang Y."/>
            <person name="Obille A."/>
            <person name="Becker A."/>
            <person name="Abrahante J.E."/>
            <person name="Garbe J."/>
            <person name="Badalamenti J.P."/>
            <person name="Herman A."/>
            <person name="Mangelson H."/>
            <person name="Liachko I."/>
            <person name="Sullivan S."/>
            <person name="Sone E.D."/>
            <person name="Koren S."/>
            <person name="Silverstein K.A.T."/>
            <person name="Beckman K.B."/>
            <person name="Gohl D.M."/>
        </authorList>
    </citation>
    <scope>NUCLEOTIDE SEQUENCE</scope>
    <source>
        <strain evidence="1">Duluth1</strain>
        <tissue evidence="1">Whole animal</tissue>
    </source>
</reference>
<dbReference type="EMBL" id="JAIWYP010000005">
    <property type="protein sequence ID" value="KAH3819645.1"/>
    <property type="molecule type" value="Genomic_DNA"/>
</dbReference>
<name>A0A9D4GQN0_DREPO</name>
<dbReference type="AlphaFoldDB" id="A0A9D4GQN0"/>
<gene>
    <name evidence="1" type="ORF">DPMN_121385</name>
</gene>
<keyword evidence="2" id="KW-1185">Reference proteome</keyword>
<sequence>MGSEDYLKVKLNRSRSAHQTQLMKTNREFELQMSSQKNAGSMMALNEKLNGLFGKFRVVHVEVVKCCQPDEKE</sequence>
<accession>A0A9D4GQN0</accession>
<dbReference type="Proteomes" id="UP000828390">
    <property type="component" value="Unassembled WGS sequence"/>
</dbReference>